<organism evidence="2 3">
    <name type="scientific">Tritrichomonas musculus</name>
    <dbReference type="NCBI Taxonomy" id="1915356"/>
    <lineage>
        <taxon>Eukaryota</taxon>
        <taxon>Metamonada</taxon>
        <taxon>Parabasalia</taxon>
        <taxon>Tritrichomonadida</taxon>
        <taxon>Tritrichomonadidae</taxon>
        <taxon>Tritrichomonas</taxon>
    </lineage>
</organism>
<name>A0ABR2JUM7_9EUKA</name>
<gene>
    <name evidence="2" type="ORF">M9Y10_045093</name>
</gene>
<feature type="compositionally biased region" description="Low complexity" evidence="1">
    <location>
        <begin position="69"/>
        <end position="91"/>
    </location>
</feature>
<evidence type="ECO:0000313" key="3">
    <source>
        <dbReference type="Proteomes" id="UP001470230"/>
    </source>
</evidence>
<evidence type="ECO:0000313" key="2">
    <source>
        <dbReference type="EMBL" id="KAK8882451.1"/>
    </source>
</evidence>
<reference evidence="2 3" key="1">
    <citation type="submission" date="2024-04" db="EMBL/GenBank/DDBJ databases">
        <title>Tritrichomonas musculus Genome.</title>
        <authorList>
            <person name="Alves-Ferreira E."/>
            <person name="Grigg M."/>
            <person name="Lorenzi H."/>
            <person name="Galac M."/>
        </authorList>
    </citation>
    <scope>NUCLEOTIDE SEQUENCE [LARGE SCALE GENOMIC DNA]</scope>
    <source>
        <strain evidence="2 3">EAF2021</strain>
    </source>
</reference>
<keyword evidence="3" id="KW-1185">Reference proteome</keyword>
<proteinExistence type="predicted"/>
<sequence>MSSNNIPFLLIKSEDTKQKKQDSIVWDNALEDLLSQPISADLHSKQVTWKKSTKINSKTIPINIDSAFNPDSSPHSSSSNSNSSHIHPSPHYRAHETKTRELMIRNIIQTPMTPRKKYKLPQTGSTDTKLRSKTCLYDKRELETIMFTRNQKPQPIAQKPSRKIEYTNLTRTFDVHIPTSVRSMVRSRNPYFC</sequence>
<accession>A0ABR2JUM7</accession>
<dbReference type="EMBL" id="JAPFFF010000009">
    <property type="protein sequence ID" value="KAK8882451.1"/>
    <property type="molecule type" value="Genomic_DNA"/>
</dbReference>
<evidence type="ECO:0000256" key="1">
    <source>
        <dbReference type="SAM" id="MobiDB-lite"/>
    </source>
</evidence>
<protein>
    <submittedName>
        <fullName evidence="2">Uncharacterized protein</fullName>
    </submittedName>
</protein>
<dbReference type="Proteomes" id="UP001470230">
    <property type="component" value="Unassembled WGS sequence"/>
</dbReference>
<feature type="region of interest" description="Disordered" evidence="1">
    <location>
        <begin position="66"/>
        <end position="99"/>
    </location>
</feature>
<comment type="caution">
    <text evidence="2">The sequence shown here is derived from an EMBL/GenBank/DDBJ whole genome shotgun (WGS) entry which is preliminary data.</text>
</comment>